<dbReference type="PANTHER" id="PTHR30250:SF11">
    <property type="entry name" value="O-ANTIGEN TRANSPORTER-RELATED"/>
    <property type="match status" value="1"/>
</dbReference>
<comment type="subcellular location">
    <subcellularLocation>
        <location evidence="1">Cell membrane</location>
        <topology evidence="1">Multi-pass membrane protein</topology>
    </subcellularLocation>
</comment>
<dbReference type="InterPro" id="IPR050833">
    <property type="entry name" value="Poly_Biosynth_Transport"/>
</dbReference>
<feature type="transmembrane region" description="Helical" evidence="6">
    <location>
        <begin position="447"/>
        <end position="466"/>
    </location>
</feature>
<evidence type="ECO:0000256" key="5">
    <source>
        <dbReference type="ARBA" id="ARBA00023136"/>
    </source>
</evidence>
<keyword evidence="2" id="KW-1003">Cell membrane</keyword>
<feature type="transmembrane region" description="Helical" evidence="6">
    <location>
        <begin position="12"/>
        <end position="32"/>
    </location>
</feature>
<feature type="transmembrane region" description="Helical" evidence="6">
    <location>
        <begin position="80"/>
        <end position="102"/>
    </location>
</feature>
<feature type="transmembrane region" description="Helical" evidence="6">
    <location>
        <begin position="391"/>
        <end position="410"/>
    </location>
</feature>
<gene>
    <name evidence="7" type="ORF">SAMN04488006_2934</name>
</gene>
<keyword evidence="8" id="KW-1185">Reference proteome</keyword>
<evidence type="ECO:0000256" key="4">
    <source>
        <dbReference type="ARBA" id="ARBA00022989"/>
    </source>
</evidence>
<name>A0A1I6SCN8_9FLAO</name>
<dbReference type="EMBL" id="FOZP01000008">
    <property type="protein sequence ID" value="SFS74722.1"/>
    <property type="molecule type" value="Genomic_DNA"/>
</dbReference>
<protein>
    <submittedName>
        <fullName evidence="7">Membrane protein involved in the export of O-antigen and teichoic acid</fullName>
    </submittedName>
</protein>
<accession>A0A1I6SCN8</accession>
<proteinExistence type="predicted"/>
<feature type="transmembrane region" description="Helical" evidence="6">
    <location>
        <begin position="220"/>
        <end position="242"/>
    </location>
</feature>
<evidence type="ECO:0000256" key="1">
    <source>
        <dbReference type="ARBA" id="ARBA00004651"/>
    </source>
</evidence>
<feature type="transmembrane region" description="Helical" evidence="6">
    <location>
        <begin position="248"/>
        <end position="266"/>
    </location>
</feature>
<sequence length="489" mass="56001">MGIVLKQSFINTIILFLGFGVGGINVLFLYTHFLHADYFGLITFLLSAANILLPLLVFGMQNTIIKYYSSYKTKFERDNFLATTLVIPLFIIIPLALIGTLIYENIANWISEENPIIKNYTYLIFITAIFMGYFEVFYAWTKVHLKSVFGNFIKELFPRICTSFLLVAVYLKWLTNEQFIYSVVVVYGLSTLIMMLYAFYVYKPTLKFVLPNNIKEIMSFSFYIIVAGSAAGILLEIDKFMIPQMEKIAQVAYYSVGIYIASVIAIPTRAMQQITSPITAKDMNDDNYVEVEKMYQQTSINLLIVGGLFFLLINLNINDMYELINKPEYTKGVWVVLIISLSKLVELALGTGNAILVNSVYYKIFFYLSIAMAVTVIFLNKWLIALIGIDGAALATLIVMVVYSVIKIFYIKSKFKIQPFSIQTIKISIVLSVVFIIFYFWNFPFHPIINMGIKGILISGVYIFLINQFKISKELNELFLKLLKKQKNH</sequence>
<dbReference type="STRING" id="593133.SAMN04488006_2934"/>
<organism evidence="7 8">
    <name type="scientific">Lutibacter maritimus</name>
    <dbReference type="NCBI Taxonomy" id="593133"/>
    <lineage>
        <taxon>Bacteria</taxon>
        <taxon>Pseudomonadati</taxon>
        <taxon>Bacteroidota</taxon>
        <taxon>Flavobacteriia</taxon>
        <taxon>Flavobacteriales</taxon>
        <taxon>Flavobacteriaceae</taxon>
        <taxon>Lutibacter</taxon>
    </lineage>
</organism>
<dbReference type="OrthoDB" id="88014at2"/>
<feature type="transmembrane region" description="Helical" evidence="6">
    <location>
        <begin position="38"/>
        <end position="59"/>
    </location>
</feature>
<keyword evidence="3 6" id="KW-0812">Transmembrane</keyword>
<evidence type="ECO:0000256" key="6">
    <source>
        <dbReference type="SAM" id="Phobius"/>
    </source>
</evidence>
<feature type="transmembrane region" description="Helical" evidence="6">
    <location>
        <begin position="364"/>
        <end position="385"/>
    </location>
</feature>
<evidence type="ECO:0000256" key="3">
    <source>
        <dbReference type="ARBA" id="ARBA00022692"/>
    </source>
</evidence>
<feature type="transmembrane region" description="Helical" evidence="6">
    <location>
        <begin position="152"/>
        <end position="173"/>
    </location>
</feature>
<evidence type="ECO:0000313" key="8">
    <source>
        <dbReference type="Proteomes" id="UP000199312"/>
    </source>
</evidence>
<dbReference type="GO" id="GO:0005886">
    <property type="term" value="C:plasma membrane"/>
    <property type="evidence" value="ECO:0007669"/>
    <property type="project" value="UniProtKB-SubCell"/>
</dbReference>
<evidence type="ECO:0000256" key="2">
    <source>
        <dbReference type="ARBA" id="ARBA00022475"/>
    </source>
</evidence>
<dbReference type="Pfam" id="PF01943">
    <property type="entry name" value="Polysacc_synt"/>
    <property type="match status" value="1"/>
</dbReference>
<dbReference type="RefSeq" id="WP_090228970.1">
    <property type="nucleotide sequence ID" value="NZ_FOZP01000008.1"/>
</dbReference>
<dbReference type="PANTHER" id="PTHR30250">
    <property type="entry name" value="PST FAMILY PREDICTED COLANIC ACID TRANSPORTER"/>
    <property type="match status" value="1"/>
</dbReference>
<keyword evidence="4 6" id="KW-1133">Transmembrane helix</keyword>
<dbReference type="InterPro" id="IPR002797">
    <property type="entry name" value="Polysacc_synth"/>
</dbReference>
<keyword evidence="5 6" id="KW-0472">Membrane</keyword>
<feature type="transmembrane region" description="Helical" evidence="6">
    <location>
        <begin position="179"/>
        <end position="200"/>
    </location>
</feature>
<dbReference type="Proteomes" id="UP000199312">
    <property type="component" value="Unassembled WGS sequence"/>
</dbReference>
<feature type="transmembrane region" description="Helical" evidence="6">
    <location>
        <begin position="422"/>
        <end position="441"/>
    </location>
</feature>
<feature type="transmembrane region" description="Helical" evidence="6">
    <location>
        <begin position="122"/>
        <end position="140"/>
    </location>
</feature>
<dbReference type="AlphaFoldDB" id="A0A1I6SCN8"/>
<evidence type="ECO:0000313" key="7">
    <source>
        <dbReference type="EMBL" id="SFS74722.1"/>
    </source>
</evidence>
<feature type="transmembrane region" description="Helical" evidence="6">
    <location>
        <begin position="300"/>
        <end position="317"/>
    </location>
</feature>
<reference evidence="8" key="1">
    <citation type="submission" date="2016-10" db="EMBL/GenBank/DDBJ databases">
        <authorList>
            <person name="Varghese N."/>
            <person name="Submissions S."/>
        </authorList>
    </citation>
    <scope>NUCLEOTIDE SEQUENCE [LARGE SCALE GENOMIC DNA]</scope>
    <source>
        <strain evidence="8">DSM 24450</strain>
    </source>
</reference>